<evidence type="ECO:0000256" key="6">
    <source>
        <dbReference type="ARBA" id="ARBA00022801"/>
    </source>
</evidence>
<dbReference type="InterPro" id="IPR016193">
    <property type="entry name" value="Cytidine_deaminase-like"/>
</dbReference>
<comment type="catalytic activity">
    <reaction evidence="8 10">
        <text>(6R)-10-formyltetrahydrofolate + 5-amino-1-(5-phospho-beta-D-ribosyl)imidazole-4-carboxamide = 5-formamido-1-(5-phospho-D-ribosyl)imidazole-4-carboxamide + (6S)-5,6,7,8-tetrahydrofolate</text>
        <dbReference type="Rhea" id="RHEA:22192"/>
        <dbReference type="ChEBI" id="CHEBI:57453"/>
        <dbReference type="ChEBI" id="CHEBI:58467"/>
        <dbReference type="ChEBI" id="CHEBI:58475"/>
        <dbReference type="ChEBI" id="CHEBI:195366"/>
        <dbReference type="EC" id="2.1.2.3"/>
    </reaction>
</comment>
<keyword evidence="7 10" id="KW-0511">Multifunctional enzyme</keyword>
<dbReference type="FunFam" id="3.40.140.20:FF:000001">
    <property type="entry name" value="Bifunctional purine biosynthesis protein PurH"/>
    <property type="match status" value="1"/>
</dbReference>
<evidence type="ECO:0000256" key="7">
    <source>
        <dbReference type="ARBA" id="ARBA00023268"/>
    </source>
</evidence>
<dbReference type="KEGG" id="pmic:NW74_03410"/>
<reference evidence="12 13" key="1">
    <citation type="submission" date="2014-10" db="EMBL/GenBank/DDBJ databases">
        <title>Complete genome sequence of Parvimonas micra KCOM 1535 (= ChDC B708).</title>
        <authorList>
            <person name="Kook J.-K."/>
            <person name="Park S.-N."/>
            <person name="Lim Y.K."/>
            <person name="Roh H."/>
        </authorList>
    </citation>
    <scope>NUCLEOTIDE SEQUENCE [LARGE SCALE GENOMIC DNA]</scope>
    <source>
        <strain evidence="13">KCOM 1535 / ChDC B708</strain>
    </source>
</reference>
<evidence type="ECO:0000256" key="4">
    <source>
        <dbReference type="ARBA" id="ARBA00022679"/>
    </source>
</evidence>
<dbReference type="InterPro" id="IPR024051">
    <property type="entry name" value="AICAR_Tfase_dup_dom_sf"/>
</dbReference>
<keyword evidence="4 10" id="KW-0808">Transferase</keyword>
<dbReference type="InterPro" id="IPR002695">
    <property type="entry name" value="PurH-like"/>
</dbReference>
<dbReference type="InterPro" id="IPR036914">
    <property type="entry name" value="MGS-like_dom_sf"/>
</dbReference>
<dbReference type="CDD" id="cd01421">
    <property type="entry name" value="IMPCH"/>
    <property type="match status" value="1"/>
</dbReference>
<keyword evidence="5 10" id="KW-0658">Purine biosynthesis</keyword>
<dbReference type="AlphaFoldDB" id="A0A0B4S129"/>
<dbReference type="PANTHER" id="PTHR11692">
    <property type="entry name" value="BIFUNCTIONAL PURINE BIOSYNTHESIS PROTEIN PURH"/>
    <property type="match status" value="1"/>
</dbReference>
<name>A0A0B4S129_9FIRM</name>
<dbReference type="GO" id="GO:0006189">
    <property type="term" value="P:'de novo' IMP biosynthetic process"/>
    <property type="evidence" value="ECO:0007669"/>
    <property type="project" value="UniProtKB-UniRule"/>
</dbReference>
<comment type="pathway">
    <text evidence="2 10">Purine metabolism; IMP biosynthesis via de novo pathway; 5-formamido-1-(5-phospho-D-ribosyl)imidazole-4-carboxamide from 5-amino-1-(5-phospho-D-ribosyl)imidazole-4-carboxamide (10-formyl THF route): step 1/1.</text>
</comment>
<evidence type="ECO:0000313" key="13">
    <source>
        <dbReference type="Proteomes" id="UP000031386"/>
    </source>
</evidence>
<dbReference type="Gene3D" id="3.40.140.20">
    <property type="match status" value="2"/>
</dbReference>
<keyword evidence="13" id="KW-1185">Reference proteome</keyword>
<dbReference type="GO" id="GO:0004643">
    <property type="term" value="F:phosphoribosylaminoimidazolecarboxamide formyltransferase activity"/>
    <property type="evidence" value="ECO:0007669"/>
    <property type="project" value="UniProtKB-UniRule"/>
</dbReference>
<feature type="domain" description="MGS-like" evidence="11">
    <location>
        <begin position="1"/>
        <end position="145"/>
    </location>
</feature>
<dbReference type="Pfam" id="PF02142">
    <property type="entry name" value="MGS"/>
    <property type="match status" value="1"/>
</dbReference>
<comment type="pathway">
    <text evidence="1 10">Purine metabolism; IMP biosynthesis via de novo pathway; IMP from 5-formamido-1-(5-phospho-D-ribosyl)imidazole-4-carboxamide: step 1/1.</text>
</comment>
<evidence type="ECO:0000259" key="11">
    <source>
        <dbReference type="PROSITE" id="PS51855"/>
    </source>
</evidence>
<dbReference type="Gene3D" id="3.40.50.1380">
    <property type="entry name" value="Methylglyoxal synthase-like domain"/>
    <property type="match status" value="1"/>
</dbReference>
<proteinExistence type="inferred from homology"/>
<evidence type="ECO:0000256" key="5">
    <source>
        <dbReference type="ARBA" id="ARBA00022755"/>
    </source>
</evidence>
<gene>
    <name evidence="10" type="primary">purH</name>
    <name evidence="12" type="ORF">NW74_03410</name>
</gene>
<protein>
    <recommendedName>
        <fullName evidence="10">Bifunctional purine biosynthesis protein PurH</fullName>
    </recommendedName>
    <domain>
        <recommendedName>
            <fullName evidence="10">Phosphoribosylaminoimidazolecarboxamide formyltransferase</fullName>
            <ecNumber evidence="10">2.1.2.3</ecNumber>
        </recommendedName>
        <alternativeName>
            <fullName evidence="10">AICAR transformylase</fullName>
        </alternativeName>
    </domain>
    <domain>
        <recommendedName>
            <fullName evidence="10">IMP cyclohydrolase</fullName>
            <ecNumber evidence="10">3.5.4.10</ecNumber>
        </recommendedName>
        <alternativeName>
            <fullName evidence="10">ATIC</fullName>
        </alternativeName>
        <alternativeName>
            <fullName evidence="10">IMP synthase</fullName>
        </alternativeName>
        <alternativeName>
            <fullName evidence="10">Inosinicase</fullName>
        </alternativeName>
    </domain>
</protein>
<dbReference type="SMART" id="SM00851">
    <property type="entry name" value="MGS"/>
    <property type="match status" value="1"/>
</dbReference>
<evidence type="ECO:0000256" key="10">
    <source>
        <dbReference type="HAMAP-Rule" id="MF_00139"/>
    </source>
</evidence>
<comment type="domain">
    <text evidence="10">The IMP cyclohydrolase activity resides in the N-terminal region.</text>
</comment>
<evidence type="ECO:0000256" key="9">
    <source>
        <dbReference type="ARBA" id="ARBA00050687"/>
    </source>
</evidence>
<dbReference type="GO" id="GO:0003937">
    <property type="term" value="F:IMP cyclohydrolase activity"/>
    <property type="evidence" value="ECO:0007669"/>
    <property type="project" value="UniProtKB-UniRule"/>
</dbReference>
<dbReference type="UniPathway" id="UPA00074">
    <property type="reaction ID" value="UER00133"/>
</dbReference>
<accession>A0A0B4S129</accession>
<evidence type="ECO:0000256" key="2">
    <source>
        <dbReference type="ARBA" id="ARBA00004954"/>
    </source>
</evidence>
<dbReference type="EC" id="2.1.2.3" evidence="10"/>
<dbReference type="InterPro" id="IPR011607">
    <property type="entry name" value="MGS-like_dom"/>
</dbReference>
<keyword evidence="6 10" id="KW-0378">Hydrolase</keyword>
<organism evidence="12 13">
    <name type="scientific">Parvimonas micra</name>
    <dbReference type="NCBI Taxonomy" id="33033"/>
    <lineage>
        <taxon>Bacteria</taxon>
        <taxon>Bacillati</taxon>
        <taxon>Bacillota</taxon>
        <taxon>Tissierellia</taxon>
        <taxon>Tissierellales</taxon>
        <taxon>Peptoniphilaceae</taxon>
        <taxon>Parvimonas</taxon>
    </lineage>
</organism>
<sequence length="509" mass="57812">MSKRVLISVFEKENIVEFASELVKLGWEIISTGGTYKILKESGLNVIEVDEVTNFKEILNGRVKTLHPFIHGGILYKRNEQSHVETVDNLGISSIDMVVNNLYPFEKVLNNENKTHEDLIENIDIGGPSMIRAAAKNYNDVSIVVDPKDYSEIIERLKENKLDKDFRLYLSCKAFNYTAYYDALISSYFNDLLNIDFPEKLTMTYKKVNDLRYGENPHQNASFYEKVYVKDDEKADFKQLHGKELSYNNLTDMYSAIKIVKEFDEPCVVAVKHNNPCGLAISDNIDDAYDKAYACDSVSIFGGIIALNREVTKYIAEKINSFFVEIVIANKFSKEAIEILTQKKNIRLIEVGNISDFKLPKTTIKEVLNGIVVQDYDNILFKEDLKVVTKRKPTEEELKNLIFGFKACKTVCSNGIVIVKNNATIGIGQGEVRRSWAVEEGLERAKENLKDAVLASDAFFFEDTVELLKENGIKAVIQPGGSIKDENVIKLCDEYGIAMVFTSTRHFRH</sequence>
<dbReference type="HAMAP" id="MF_00139">
    <property type="entry name" value="PurH"/>
    <property type="match status" value="1"/>
</dbReference>
<dbReference type="Proteomes" id="UP000031386">
    <property type="component" value="Chromosome"/>
</dbReference>
<dbReference type="SMART" id="SM00798">
    <property type="entry name" value="AICARFT_IMPCHas"/>
    <property type="match status" value="1"/>
</dbReference>
<comment type="catalytic activity">
    <reaction evidence="9 10">
        <text>IMP + H2O = 5-formamido-1-(5-phospho-D-ribosyl)imidazole-4-carboxamide</text>
        <dbReference type="Rhea" id="RHEA:18445"/>
        <dbReference type="ChEBI" id="CHEBI:15377"/>
        <dbReference type="ChEBI" id="CHEBI:58053"/>
        <dbReference type="ChEBI" id="CHEBI:58467"/>
        <dbReference type="EC" id="3.5.4.10"/>
    </reaction>
</comment>
<dbReference type="PIRSF" id="PIRSF000414">
    <property type="entry name" value="AICARFT_IMPCHas"/>
    <property type="match status" value="1"/>
</dbReference>
<dbReference type="STRING" id="33033.NW74_03410"/>
<dbReference type="SUPFAM" id="SSF53927">
    <property type="entry name" value="Cytidine deaminase-like"/>
    <property type="match status" value="1"/>
</dbReference>
<dbReference type="NCBIfam" id="NF002049">
    <property type="entry name" value="PRK00881.1"/>
    <property type="match status" value="1"/>
</dbReference>
<dbReference type="OrthoDB" id="9802065at2"/>
<evidence type="ECO:0000256" key="3">
    <source>
        <dbReference type="ARBA" id="ARBA00007667"/>
    </source>
</evidence>
<dbReference type="GO" id="GO:0005829">
    <property type="term" value="C:cytosol"/>
    <property type="evidence" value="ECO:0007669"/>
    <property type="project" value="TreeGrafter"/>
</dbReference>
<dbReference type="SUPFAM" id="SSF52335">
    <property type="entry name" value="Methylglyoxal synthase-like"/>
    <property type="match status" value="1"/>
</dbReference>
<dbReference type="PROSITE" id="PS51855">
    <property type="entry name" value="MGS"/>
    <property type="match status" value="1"/>
</dbReference>
<dbReference type="PANTHER" id="PTHR11692:SF0">
    <property type="entry name" value="BIFUNCTIONAL PURINE BIOSYNTHESIS PROTEIN ATIC"/>
    <property type="match status" value="1"/>
</dbReference>
<evidence type="ECO:0000313" key="12">
    <source>
        <dbReference type="EMBL" id="AIZ36450.1"/>
    </source>
</evidence>
<dbReference type="FunFam" id="3.40.140.20:FF:000002">
    <property type="entry name" value="Bifunctional purine biosynthesis protein PurH"/>
    <property type="match status" value="1"/>
</dbReference>
<comment type="similarity">
    <text evidence="3 10">Belongs to the PurH family.</text>
</comment>
<dbReference type="EC" id="3.5.4.10" evidence="10"/>
<dbReference type="Pfam" id="PF01808">
    <property type="entry name" value="AICARFT_IMPCHas"/>
    <property type="match status" value="1"/>
</dbReference>
<dbReference type="EMBL" id="CP009761">
    <property type="protein sequence ID" value="AIZ36450.1"/>
    <property type="molecule type" value="Genomic_DNA"/>
</dbReference>
<dbReference type="RefSeq" id="WP_041953822.1">
    <property type="nucleotide sequence ID" value="NZ_CP009761.1"/>
</dbReference>
<evidence type="ECO:0000256" key="8">
    <source>
        <dbReference type="ARBA" id="ARBA00050488"/>
    </source>
</evidence>
<dbReference type="FunFam" id="3.40.50.1380:FF:000001">
    <property type="entry name" value="Bifunctional purine biosynthesis protein PurH"/>
    <property type="match status" value="1"/>
</dbReference>
<evidence type="ECO:0000256" key="1">
    <source>
        <dbReference type="ARBA" id="ARBA00004844"/>
    </source>
</evidence>
<dbReference type="NCBIfam" id="TIGR00355">
    <property type="entry name" value="purH"/>
    <property type="match status" value="1"/>
</dbReference>